<dbReference type="Gene3D" id="3.30.1370.110">
    <property type="match status" value="1"/>
</dbReference>
<reference evidence="3" key="2">
    <citation type="submission" date="2021-08" db="EMBL/GenBank/DDBJ databases">
        <authorList>
            <person name="Dalcin Martins P."/>
        </authorList>
    </citation>
    <scope>NUCLEOTIDE SEQUENCE</scope>
    <source>
        <strain evidence="3">MAG_39</strain>
    </source>
</reference>
<dbReference type="Proteomes" id="UP000705867">
    <property type="component" value="Unassembled WGS sequence"/>
</dbReference>
<accession>A0A953J9S3</accession>
<comment type="caution">
    <text evidence="3">The sequence shown here is derived from an EMBL/GenBank/DDBJ whole genome shotgun (WGS) entry which is preliminary data.</text>
</comment>
<evidence type="ECO:0000256" key="1">
    <source>
        <dbReference type="SAM" id="MobiDB-lite"/>
    </source>
</evidence>
<evidence type="ECO:0000313" key="3">
    <source>
        <dbReference type="EMBL" id="MBZ0157182.1"/>
    </source>
</evidence>
<feature type="compositionally biased region" description="Basic and acidic residues" evidence="1">
    <location>
        <begin position="18"/>
        <end position="28"/>
    </location>
</feature>
<organism evidence="3 4">
    <name type="scientific">Candidatus Nitrobium versatile</name>
    <dbReference type="NCBI Taxonomy" id="2884831"/>
    <lineage>
        <taxon>Bacteria</taxon>
        <taxon>Pseudomonadati</taxon>
        <taxon>Nitrospirota</taxon>
        <taxon>Nitrospiria</taxon>
        <taxon>Nitrospirales</taxon>
        <taxon>Nitrospiraceae</taxon>
        <taxon>Candidatus Nitrobium</taxon>
    </lineage>
</organism>
<protein>
    <submittedName>
        <fullName evidence="3">Smr/MutS family protein</fullName>
    </submittedName>
</protein>
<dbReference type="PANTHER" id="PTHR35562">
    <property type="entry name" value="DNA ENDONUCLEASE SMRA-RELATED"/>
    <property type="match status" value="1"/>
</dbReference>
<evidence type="ECO:0000313" key="4">
    <source>
        <dbReference type="Proteomes" id="UP000705867"/>
    </source>
</evidence>
<reference evidence="3" key="1">
    <citation type="journal article" date="2021" name="bioRxiv">
        <title>Unraveling nitrogen, sulfur and carbon metabolic pathways and microbial community transcriptional responses to substrate deprivation and toxicity stresses in a bioreactor mimicking anoxic brackish coastal sediment conditions.</title>
        <authorList>
            <person name="Martins P.D."/>
            <person name="Echeveste M.J."/>
            <person name="Arshad A."/>
            <person name="Kurth J."/>
            <person name="Ouboter H."/>
            <person name="Jetten M.S.M."/>
            <person name="Welte C.U."/>
        </authorList>
    </citation>
    <scope>NUCLEOTIDE SEQUENCE</scope>
    <source>
        <strain evidence="3">MAG_39</strain>
    </source>
</reference>
<evidence type="ECO:0000259" key="2">
    <source>
        <dbReference type="PROSITE" id="PS50828"/>
    </source>
</evidence>
<dbReference type="PANTHER" id="PTHR35562:SF2">
    <property type="entry name" value="DNA ENDONUCLEASE SMRA-RELATED"/>
    <property type="match status" value="1"/>
</dbReference>
<feature type="domain" description="Smr" evidence="2">
    <location>
        <begin position="141"/>
        <end position="223"/>
    </location>
</feature>
<dbReference type="EMBL" id="JAIOIV010000107">
    <property type="protein sequence ID" value="MBZ0157182.1"/>
    <property type="molecule type" value="Genomic_DNA"/>
</dbReference>
<dbReference type="InterPro" id="IPR036063">
    <property type="entry name" value="Smr_dom_sf"/>
</dbReference>
<dbReference type="Pfam" id="PF01713">
    <property type="entry name" value="Smr"/>
    <property type="match status" value="1"/>
</dbReference>
<proteinExistence type="predicted"/>
<dbReference type="PROSITE" id="PS50828">
    <property type="entry name" value="SMR"/>
    <property type="match status" value="1"/>
</dbReference>
<dbReference type="InterPro" id="IPR002625">
    <property type="entry name" value="Smr_dom"/>
</dbReference>
<feature type="region of interest" description="Disordered" evidence="1">
    <location>
        <begin position="1"/>
        <end position="53"/>
    </location>
</feature>
<dbReference type="SMART" id="SM00463">
    <property type="entry name" value="SMR"/>
    <property type="match status" value="1"/>
</dbReference>
<gene>
    <name evidence="3" type="ORF">K8I29_13345</name>
</gene>
<name>A0A953J9S3_9BACT</name>
<dbReference type="AlphaFoldDB" id="A0A953J9S3"/>
<sequence length="223" mass="25744">MKTKKKQMQDSFSFQPFKDLKRIMENRKAQGGAVPSSPPSSVRERKEEEMSDDELFLKAMQEVREIEEFRKIPLPERKSPPLRRRTSSDLEALRALDEIARGRRPVHLPDTQEYVEWVNPDYHGEIARKLHCGLFSVQDCLDLHGLILDEAEAEVEKFLRGSLARRLRCIKVIHGRGLRSPHGPVLKEALIRWLSGHYRRHIIAFVTARQCDGGLGALYVLLQ</sequence>
<dbReference type="SUPFAM" id="SSF160443">
    <property type="entry name" value="SMR domain-like"/>
    <property type="match status" value="1"/>
</dbReference>